<dbReference type="InterPro" id="IPR011701">
    <property type="entry name" value="MFS"/>
</dbReference>
<gene>
    <name evidence="9" type="ORF">B5G26_06950</name>
</gene>
<dbReference type="InterPro" id="IPR036259">
    <property type="entry name" value="MFS_trans_sf"/>
</dbReference>
<protein>
    <submittedName>
        <fullName evidence="9">MFS transporter</fullName>
    </submittedName>
</protein>
<accession>A0A1Y3U603</accession>
<comment type="caution">
    <text evidence="9">The sequence shown here is derived from an EMBL/GenBank/DDBJ whole genome shotgun (WGS) entry which is preliminary data.</text>
</comment>
<dbReference type="PANTHER" id="PTHR23514:SF3">
    <property type="entry name" value="BYPASS OF STOP CODON PROTEIN 6"/>
    <property type="match status" value="1"/>
</dbReference>
<keyword evidence="6 7" id="KW-0472">Membrane</keyword>
<proteinExistence type="inferred from homology"/>
<comment type="similarity">
    <text evidence="2">Belongs to the major facilitator superfamily.</text>
</comment>
<evidence type="ECO:0000256" key="7">
    <source>
        <dbReference type="SAM" id="Phobius"/>
    </source>
</evidence>
<organism evidence="9 10">
    <name type="scientific">Anaerotignum lactatifermentans</name>
    <dbReference type="NCBI Taxonomy" id="160404"/>
    <lineage>
        <taxon>Bacteria</taxon>
        <taxon>Bacillati</taxon>
        <taxon>Bacillota</taxon>
        <taxon>Clostridia</taxon>
        <taxon>Lachnospirales</taxon>
        <taxon>Anaerotignaceae</taxon>
        <taxon>Anaerotignum</taxon>
    </lineage>
</organism>
<dbReference type="PROSITE" id="PS50850">
    <property type="entry name" value="MFS"/>
    <property type="match status" value="1"/>
</dbReference>
<dbReference type="EMBL" id="NFHM01000008">
    <property type="protein sequence ID" value="OUN43575.1"/>
    <property type="molecule type" value="Genomic_DNA"/>
</dbReference>
<reference evidence="10" key="1">
    <citation type="submission" date="2017-04" db="EMBL/GenBank/DDBJ databases">
        <title>Function of individual gut microbiota members based on whole genome sequencing of pure cultures obtained from chicken caecum.</title>
        <authorList>
            <person name="Medvecky M."/>
            <person name="Cejkova D."/>
            <person name="Polansky O."/>
            <person name="Karasova D."/>
            <person name="Kubasova T."/>
            <person name="Cizek A."/>
            <person name="Rychlik I."/>
        </authorList>
    </citation>
    <scope>NUCLEOTIDE SEQUENCE [LARGE SCALE GENOMIC DNA]</scope>
    <source>
        <strain evidence="10">An75</strain>
    </source>
</reference>
<feature type="transmembrane region" description="Helical" evidence="7">
    <location>
        <begin position="358"/>
        <end position="377"/>
    </location>
</feature>
<dbReference type="GO" id="GO:0022857">
    <property type="term" value="F:transmembrane transporter activity"/>
    <property type="evidence" value="ECO:0007669"/>
    <property type="project" value="InterPro"/>
</dbReference>
<feature type="transmembrane region" description="Helical" evidence="7">
    <location>
        <begin position="34"/>
        <end position="54"/>
    </location>
</feature>
<dbReference type="AlphaFoldDB" id="A0A1Y3U603"/>
<keyword evidence="4 7" id="KW-0812">Transmembrane</keyword>
<evidence type="ECO:0000259" key="8">
    <source>
        <dbReference type="PROSITE" id="PS50850"/>
    </source>
</evidence>
<dbReference type="InterPro" id="IPR020846">
    <property type="entry name" value="MFS_dom"/>
</dbReference>
<dbReference type="PANTHER" id="PTHR23514">
    <property type="entry name" value="BYPASS OF STOP CODON PROTEIN 6"/>
    <property type="match status" value="1"/>
</dbReference>
<evidence type="ECO:0000256" key="5">
    <source>
        <dbReference type="ARBA" id="ARBA00022989"/>
    </source>
</evidence>
<feature type="transmembrane region" description="Helical" evidence="7">
    <location>
        <begin position="210"/>
        <end position="230"/>
    </location>
</feature>
<evidence type="ECO:0000256" key="6">
    <source>
        <dbReference type="ARBA" id="ARBA00023136"/>
    </source>
</evidence>
<feature type="domain" description="Major facilitator superfamily (MFS) profile" evidence="8">
    <location>
        <begin position="5"/>
        <end position="382"/>
    </location>
</feature>
<evidence type="ECO:0000256" key="4">
    <source>
        <dbReference type="ARBA" id="ARBA00022692"/>
    </source>
</evidence>
<dbReference type="GO" id="GO:0005886">
    <property type="term" value="C:plasma membrane"/>
    <property type="evidence" value="ECO:0007669"/>
    <property type="project" value="UniProtKB-SubCell"/>
</dbReference>
<feature type="transmembrane region" description="Helical" evidence="7">
    <location>
        <begin position="282"/>
        <end position="313"/>
    </location>
</feature>
<keyword evidence="3" id="KW-0813">Transport</keyword>
<name>A0A1Y3U603_9FIRM</name>
<dbReference type="Gene3D" id="1.20.1250.20">
    <property type="entry name" value="MFS general substrate transporter like domains"/>
    <property type="match status" value="1"/>
</dbReference>
<feature type="transmembrane region" description="Helical" evidence="7">
    <location>
        <begin position="125"/>
        <end position="144"/>
    </location>
</feature>
<evidence type="ECO:0000313" key="10">
    <source>
        <dbReference type="Proteomes" id="UP000195455"/>
    </source>
</evidence>
<dbReference type="SUPFAM" id="SSF103473">
    <property type="entry name" value="MFS general substrate transporter"/>
    <property type="match status" value="1"/>
</dbReference>
<comment type="subcellular location">
    <subcellularLocation>
        <location evidence="1">Cell membrane</location>
        <topology evidence="1">Multi-pass membrane protein</topology>
    </subcellularLocation>
</comment>
<feature type="transmembrane region" description="Helical" evidence="7">
    <location>
        <begin position="92"/>
        <end position="113"/>
    </location>
</feature>
<dbReference type="Pfam" id="PF07690">
    <property type="entry name" value="MFS_1"/>
    <property type="match status" value="1"/>
</dbReference>
<dbReference type="RefSeq" id="WP_087989183.1">
    <property type="nucleotide sequence ID" value="NZ_NFHM01000008.1"/>
</dbReference>
<feature type="transmembrane region" description="Helical" evidence="7">
    <location>
        <begin position="66"/>
        <end position="86"/>
    </location>
</feature>
<evidence type="ECO:0000256" key="3">
    <source>
        <dbReference type="ARBA" id="ARBA00022448"/>
    </source>
</evidence>
<feature type="transmembrane region" description="Helical" evidence="7">
    <location>
        <begin position="250"/>
        <end position="270"/>
    </location>
</feature>
<dbReference type="Proteomes" id="UP000195455">
    <property type="component" value="Unassembled WGS sequence"/>
</dbReference>
<evidence type="ECO:0000256" key="1">
    <source>
        <dbReference type="ARBA" id="ARBA00004651"/>
    </source>
</evidence>
<sequence length="387" mass="41594">MFSLLLALIYVSFISLGLPDSLLGSAWPQMQESLGVSLSLGGVISFLITASTILSSLMSHQVIQRFGTGAVTMCSVAMTALALFGFSLSNSFLALCLWAIPYGLGAGSVDAALNNFVALHCKAKHMSWLHCFWGIGATGGPYIMGLCLSRGMGWQAGYRTISFLQMALTLILLLSLPLWKKQELPLSGGETVRPQTPQWGKLLKRPGVKAALTAFFFYSALELTTGLWGSSYMVAVRGISPETAAKWISLFYLGITAGRFFSGFLTLRFSDDAMVRLGEGTAIVGIILMLLPLHNLFLCLGLILTGLGCAPIYPSLLHATPQRFGKSLSQSLMGTQMAISYLGSTTMPPVSGFLSEKISMGLYPVLLLVFALMLTILTEKGRHCSAE</sequence>
<evidence type="ECO:0000256" key="2">
    <source>
        <dbReference type="ARBA" id="ARBA00008335"/>
    </source>
</evidence>
<feature type="transmembrane region" description="Helical" evidence="7">
    <location>
        <begin position="156"/>
        <end position="179"/>
    </location>
</feature>
<keyword evidence="5 7" id="KW-1133">Transmembrane helix</keyword>
<evidence type="ECO:0000313" key="9">
    <source>
        <dbReference type="EMBL" id="OUN43575.1"/>
    </source>
</evidence>
<dbReference type="InterPro" id="IPR051788">
    <property type="entry name" value="MFS_Transporter"/>
</dbReference>